<reference evidence="1" key="1">
    <citation type="submission" date="2020-08" db="EMBL/GenBank/DDBJ databases">
        <title>Multicomponent nature underlies the extraordinary mechanical properties of spider dragline silk.</title>
        <authorList>
            <person name="Kono N."/>
            <person name="Nakamura H."/>
            <person name="Mori M."/>
            <person name="Yoshida Y."/>
            <person name="Ohtoshi R."/>
            <person name="Malay A.D."/>
            <person name="Moran D.A.P."/>
            <person name="Tomita M."/>
            <person name="Numata K."/>
            <person name="Arakawa K."/>
        </authorList>
    </citation>
    <scope>NUCLEOTIDE SEQUENCE</scope>
</reference>
<keyword evidence="2" id="KW-1185">Reference proteome</keyword>
<sequence length="100" mass="11255">MRDPISVIHLSSRPQSVPNYMRDRVAIIMNLQLTCHDHIKIRRVKGMMHIKSVKILLLAWCGRSKTVPVQVSSKSLNLGSKLRDPSSVLHFNASLTRSGP</sequence>
<comment type="caution">
    <text evidence="1">The sequence shown here is derived from an EMBL/GenBank/DDBJ whole genome shotgun (WGS) entry which is preliminary data.</text>
</comment>
<organism evidence="1 2">
    <name type="scientific">Trichonephila clavipes</name>
    <name type="common">Golden silk orbweaver</name>
    <name type="synonym">Nephila clavipes</name>
    <dbReference type="NCBI Taxonomy" id="2585209"/>
    <lineage>
        <taxon>Eukaryota</taxon>
        <taxon>Metazoa</taxon>
        <taxon>Ecdysozoa</taxon>
        <taxon>Arthropoda</taxon>
        <taxon>Chelicerata</taxon>
        <taxon>Arachnida</taxon>
        <taxon>Araneae</taxon>
        <taxon>Araneomorphae</taxon>
        <taxon>Entelegynae</taxon>
        <taxon>Araneoidea</taxon>
        <taxon>Nephilidae</taxon>
        <taxon>Trichonephila</taxon>
    </lineage>
</organism>
<proteinExistence type="predicted"/>
<evidence type="ECO:0000313" key="2">
    <source>
        <dbReference type="Proteomes" id="UP000887159"/>
    </source>
</evidence>
<evidence type="ECO:0000313" key="1">
    <source>
        <dbReference type="EMBL" id="GFX98509.1"/>
    </source>
</evidence>
<name>A0A8X6RTI3_TRICX</name>
<accession>A0A8X6RTI3</accession>
<gene>
    <name evidence="1" type="ORF">TNCV_1500871</name>
</gene>
<dbReference type="Proteomes" id="UP000887159">
    <property type="component" value="Unassembled WGS sequence"/>
</dbReference>
<protein>
    <submittedName>
        <fullName evidence="1">Uncharacterized protein</fullName>
    </submittedName>
</protein>
<dbReference type="EMBL" id="BMAU01021203">
    <property type="protein sequence ID" value="GFX98509.1"/>
    <property type="molecule type" value="Genomic_DNA"/>
</dbReference>
<dbReference type="AlphaFoldDB" id="A0A8X6RTI3"/>